<gene>
    <name evidence="1" type="ordered locus">RALTA_A2683</name>
</gene>
<name>B3R6N7_CUPTR</name>
<keyword evidence="2" id="KW-1185">Reference proteome</keyword>
<dbReference type="EMBL" id="CU633749">
    <property type="protein sequence ID" value="CAQ70615.1"/>
    <property type="molecule type" value="Genomic_DNA"/>
</dbReference>
<accession>B3R6N7</accession>
<dbReference type="HOGENOM" id="CLU_1101458_0_0_4"/>
<sequence length="252" mass="27108">MTMSFELLSKEDLLIAAVATKRPVAFLVGSPLSVKDGVGVPGVTEILDIIRDEIRGRAAFSLPNFDTALSGKVGGDAYQEGMKWLGKKMGQDAINDVIKTAILKARKAGIAEPLPGMDGHPEEWNIPAGTLSLGEMVAGGNERFLGPVLTTNFDPLISLAVRSAGGRSGRRVLAADGTLAGQAEDEPGICSIVHLHGFWRDSDTLHTQAQLTNPRPKLTKSLQRLLQRRTLIVAAYGGWDDVFTRALIEQER</sequence>
<dbReference type="AlphaFoldDB" id="B3R6N7"/>
<proteinExistence type="predicted"/>
<dbReference type="KEGG" id="cti:RALTA_A2683"/>
<dbReference type="Pfam" id="PF13289">
    <property type="entry name" value="SIR2_2"/>
    <property type="match status" value="1"/>
</dbReference>
<evidence type="ECO:0000313" key="1">
    <source>
        <dbReference type="EMBL" id="CAQ70615.1"/>
    </source>
</evidence>
<protein>
    <submittedName>
        <fullName evidence="1">Uncharacterized protein</fullName>
    </submittedName>
</protein>
<dbReference type="eggNOG" id="COG1672">
    <property type="taxonomic scope" value="Bacteria"/>
</dbReference>
<organism evidence="1 2">
    <name type="scientific">Cupriavidus taiwanensis (strain DSM 17343 / BCRC 17206 / CCUG 44338 / CIP 107171 / LMG 19424 / R1)</name>
    <name type="common">Ralstonia taiwanensis (strain LMG 19424)</name>
    <dbReference type="NCBI Taxonomy" id="977880"/>
    <lineage>
        <taxon>Bacteria</taxon>
        <taxon>Pseudomonadati</taxon>
        <taxon>Pseudomonadota</taxon>
        <taxon>Betaproteobacteria</taxon>
        <taxon>Burkholderiales</taxon>
        <taxon>Burkholderiaceae</taxon>
        <taxon>Cupriavidus</taxon>
    </lineage>
</organism>
<reference evidence="1 2" key="1">
    <citation type="journal article" date="2008" name="Genome Res.">
        <title>Genome sequence of the beta-rhizobium Cupriavidus taiwanensis and comparative genomics of rhizobia.</title>
        <authorList>
            <person name="Amadou C."/>
            <person name="Pascal G."/>
            <person name="Mangenot S."/>
            <person name="Glew M."/>
            <person name="Bontemps C."/>
            <person name="Capela D."/>
            <person name="Carrere S."/>
            <person name="Cruveiller S."/>
            <person name="Dossat C."/>
            <person name="Lajus A."/>
            <person name="Marchetti M."/>
            <person name="Poinsot V."/>
            <person name="Rouy Z."/>
            <person name="Servin B."/>
            <person name="Saad M."/>
            <person name="Schenowitz C."/>
            <person name="Barbe V."/>
            <person name="Batut J."/>
            <person name="Medigue C."/>
            <person name="Masson-Boivin C."/>
        </authorList>
    </citation>
    <scope>NUCLEOTIDE SEQUENCE [LARGE SCALE GENOMIC DNA]</scope>
    <source>
        <strain evidence="2">DSM 17343 / BCRC 17206 / CCUG 44338 / CIP 107171 / LMG 19424 / R1</strain>
    </source>
</reference>
<evidence type="ECO:0000313" key="2">
    <source>
        <dbReference type="Proteomes" id="UP000001692"/>
    </source>
</evidence>
<dbReference type="Proteomes" id="UP000001692">
    <property type="component" value="Chromosome 1"/>
</dbReference>
<dbReference type="BioCyc" id="CTAI977880:RALTA_RS29085-MONOMER"/>